<dbReference type="InterPro" id="IPR015797">
    <property type="entry name" value="NUDIX_hydrolase-like_dom_sf"/>
</dbReference>
<dbReference type="CDD" id="cd04662">
    <property type="entry name" value="NUDIX_Hydrolase"/>
    <property type="match status" value="1"/>
</dbReference>
<evidence type="ECO:0000256" key="1">
    <source>
        <dbReference type="ARBA" id="ARBA00022801"/>
    </source>
</evidence>
<evidence type="ECO:0000313" key="3">
    <source>
        <dbReference type="EMBL" id="RAW01409.1"/>
    </source>
</evidence>
<comment type="caution">
    <text evidence="3">The sequence shown here is derived from an EMBL/GenBank/DDBJ whole genome shotgun (WGS) entry which is preliminary data.</text>
</comment>
<dbReference type="InterPro" id="IPR020084">
    <property type="entry name" value="NUDIX_hydrolase_CS"/>
</dbReference>
<dbReference type="PANTHER" id="PTHR21340:SF7">
    <property type="entry name" value="NUDIX HYDROLASE DOMAIN-CONTAINING PROTEIN"/>
    <property type="match status" value="1"/>
</dbReference>
<evidence type="ECO:0000259" key="2">
    <source>
        <dbReference type="PROSITE" id="PS51462"/>
    </source>
</evidence>
<sequence length="153" mass="17064">MPELSAGLVMCRKVNGALEFFLVHPGGPFYAKKNEGVWSIPKGMPDNGEALLDAALREFEEETGIVPHKPFKALKPVRMKSGKVVHAWTFLGKWDPAAGIVCNTFELEWPPHSGKKINVPENDRAGWFSLEKAKEMIRPAQIPLLEEALQSWS</sequence>
<dbReference type="Proteomes" id="UP000251889">
    <property type="component" value="Unassembled WGS sequence"/>
</dbReference>
<proteinExistence type="predicted"/>
<dbReference type="SUPFAM" id="SSF55811">
    <property type="entry name" value="Nudix"/>
    <property type="match status" value="1"/>
</dbReference>
<dbReference type="Gene3D" id="3.90.79.10">
    <property type="entry name" value="Nucleoside Triphosphate Pyrophosphohydrolase"/>
    <property type="match status" value="1"/>
</dbReference>
<organism evidence="3 4">
    <name type="scientific">Pseudochryseolinea flava</name>
    <dbReference type="NCBI Taxonomy" id="2059302"/>
    <lineage>
        <taxon>Bacteria</taxon>
        <taxon>Pseudomonadati</taxon>
        <taxon>Bacteroidota</taxon>
        <taxon>Cytophagia</taxon>
        <taxon>Cytophagales</taxon>
        <taxon>Fulvivirgaceae</taxon>
        <taxon>Pseudochryseolinea</taxon>
    </lineage>
</organism>
<dbReference type="AlphaFoldDB" id="A0A364Y3V7"/>
<dbReference type="GO" id="GO:0006167">
    <property type="term" value="P:AMP biosynthetic process"/>
    <property type="evidence" value="ECO:0007669"/>
    <property type="project" value="TreeGrafter"/>
</dbReference>
<dbReference type="GO" id="GO:0004081">
    <property type="term" value="F:bis(5'-nucleosyl)-tetraphosphatase (asymmetrical) activity"/>
    <property type="evidence" value="ECO:0007669"/>
    <property type="project" value="TreeGrafter"/>
</dbReference>
<keyword evidence="1 3" id="KW-0378">Hydrolase</keyword>
<keyword evidence="4" id="KW-1185">Reference proteome</keyword>
<dbReference type="OrthoDB" id="954553at2"/>
<name>A0A364Y3V7_9BACT</name>
<dbReference type="PROSITE" id="PS00893">
    <property type="entry name" value="NUDIX_BOX"/>
    <property type="match status" value="1"/>
</dbReference>
<dbReference type="InterPro" id="IPR000086">
    <property type="entry name" value="NUDIX_hydrolase_dom"/>
</dbReference>
<dbReference type="PANTHER" id="PTHR21340">
    <property type="entry name" value="DIADENOSINE 5,5-P1,P4-TETRAPHOSPHATE PYROPHOSPHOHYDROLASE MUTT"/>
    <property type="match status" value="1"/>
</dbReference>
<evidence type="ECO:0000313" key="4">
    <source>
        <dbReference type="Proteomes" id="UP000251889"/>
    </source>
</evidence>
<dbReference type="GO" id="GO:0006754">
    <property type="term" value="P:ATP biosynthetic process"/>
    <property type="evidence" value="ECO:0007669"/>
    <property type="project" value="TreeGrafter"/>
</dbReference>
<protein>
    <submittedName>
        <fullName evidence="3">NTP pyrophosphohydrolase</fullName>
    </submittedName>
</protein>
<accession>A0A364Y3V7</accession>
<dbReference type="InterPro" id="IPR051325">
    <property type="entry name" value="Nudix_hydrolase_domain"/>
</dbReference>
<feature type="domain" description="Nudix hydrolase" evidence="2">
    <location>
        <begin position="1"/>
        <end position="150"/>
    </location>
</feature>
<dbReference type="PROSITE" id="PS51462">
    <property type="entry name" value="NUDIX"/>
    <property type="match status" value="1"/>
</dbReference>
<dbReference type="RefSeq" id="WP_112746895.1">
    <property type="nucleotide sequence ID" value="NZ_QMFY01000004.1"/>
</dbReference>
<gene>
    <name evidence="3" type="ORF">DQQ10_10940</name>
</gene>
<dbReference type="Pfam" id="PF00293">
    <property type="entry name" value="NUDIX"/>
    <property type="match status" value="1"/>
</dbReference>
<reference evidence="3 4" key="1">
    <citation type="submission" date="2018-06" db="EMBL/GenBank/DDBJ databases">
        <title>Chryseolinea flavus sp. nov., a member of the phylum Bacteroidetes isolated from soil.</title>
        <authorList>
            <person name="Li Y."/>
            <person name="Wang J."/>
        </authorList>
    </citation>
    <scope>NUCLEOTIDE SEQUENCE [LARGE SCALE GENOMIC DNA]</scope>
    <source>
        <strain evidence="3 4">SDU1-6</strain>
    </source>
</reference>
<dbReference type="EMBL" id="QMFY01000004">
    <property type="protein sequence ID" value="RAW01409.1"/>
    <property type="molecule type" value="Genomic_DNA"/>
</dbReference>